<dbReference type="Gene3D" id="3.40.50.300">
    <property type="entry name" value="P-loop containing nucleotide triphosphate hydrolases"/>
    <property type="match status" value="1"/>
</dbReference>
<dbReference type="PROSITE" id="PS50893">
    <property type="entry name" value="ABC_TRANSPORTER_2"/>
    <property type="match status" value="1"/>
</dbReference>
<evidence type="ECO:0000313" key="7">
    <source>
        <dbReference type="EMBL" id="SEQ94610.1"/>
    </source>
</evidence>
<dbReference type="InterPro" id="IPR052156">
    <property type="entry name" value="BCAA_Transport_ATP-bd_LivF"/>
</dbReference>
<feature type="domain" description="ABC transporter" evidence="6">
    <location>
        <begin position="16"/>
        <end position="244"/>
    </location>
</feature>
<dbReference type="PANTHER" id="PTHR43820">
    <property type="entry name" value="HIGH-AFFINITY BRANCHED-CHAIN AMINO ACID TRANSPORT ATP-BINDING PROTEIN LIVF"/>
    <property type="match status" value="1"/>
</dbReference>
<name>A0A1H9K657_9HYPH</name>
<gene>
    <name evidence="7" type="ORF">SAMN05216548_10994</name>
</gene>
<dbReference type="InterPro" id="IPR027417">
    <property type="entry name" value="P-loop_NTPase"/>
</dbReference>
<dbReference type="GO" id="GO:0016887">
    <property type="term" value="F:ATP hydrolysis activity"/>
    <property type="evidence" value="ECO:0007669"/>
    <property type="project" value="InterPro"/>
</dbReference>
<dbReference type="AlphaFoldDB" id="A0A1H9K657"/>
<dbReference type="SUPFAM" id="SSF52540">
    <property type="entry name" value="P-loop containing nucleoside triphosphate hydrolases"/>
    <property type="match status" value="1"/>
</dbReference>
<evidence type="ECO:0000256" key="4">
    <source>
        <dbReference type="ARBA" id="ARBA00022840"/>
    </source>
</evidence>
<keyword evidence="2" id="KW-0813">Transport</keyword>
<keyword evidence="3" id="KW-0547">Nucleotide-binding</keyword>
<evidence type="ECO:0000313" key="8">
    <source>
        <dbReference type="Proteomes" id="UP000199647"/>
    </source>
</evidence>
<dbReference type="OrthoDB" id="9806149at2"/>
<evidence type="ECO:0000256" key="3">
    <source>
        <dbReference type="ARBA" id="ARBA00022741"/>
    </source>
</evidence>
<dbReference type="Pfam" id="PF00005">
    <property type="entry name" value="ABC_tran"/>
    <property type="match status" value="1"/>
</dbReference>
<dbReference type="PROSITE" id="PS00211">
    <property type="entry name" value="ABC_TRANSPORTER_1"/>
    <property type="match status" value="1"/>
</dbReference>
<dbReference type="Proteomes" id="UP000199647">
    <property type="component" value="Unassembled WGS sequence"/>
</dbReference>
<dbReference type="CDD" id="cd03224">
    <property type="entry name" value="ABC_TM1139_LivF_branched"/>
    <property type="match status" value="1"/>
</dbReference>
<dbReference type="InterPro" id="IPR017871">
    <property type="entry name" value="ABC_transporter-like_CS"/>
</dbReference>
<dbReference type="STRING" id="1855383.SAMN05216548_10994"/>
<dbReference type="GO" id="GO:0015658">
    <property type="term" value="F:branched-chain amino acid transmembrane transporter activity"/>
    <property type="evidence" value="ECO:0007669"/>
    <property type="project" value="TreeGrafter"/>
</dbReference>
<keyword evidence="4 7" id="KW-0067">ATP-binding</keyword>
<comment type="similarity">
    <text evidence="1">Belongs to the ABC transporter superfamily.</text>
</comment>
<dbReference type="GO" id="GO:0005524">
    <property type="term" value="F:ATP binding"/>
    <property type="evidence" value="ECO:0007669"/>
    <property type="project" value="UniProtKB-KW"/>
</dbReference>
<keyword evidence="8" id="KW-1185">Reference proteome</keyword>
<dbReference type="PANTHER" id="PTHR43820:SF5">
    <property type="entry name" value="HIGH-AFFINITY BRANCHED-CHAIN AMINO ACID TRANSPORT ATP-BINDING PROTEIN"/>
    <property type="match status" value="1"/>
</dbReference>
<accession>A0A1H9K657</accession>
<reference evidence="7 8" key="1">
    <citation type="submission" date="2016-10" db="EMBL/GenBank/DDBJ databases">
        <authorList>
            <person name="de Groot N.N."/>
        </authorList>
    </citation>
    <scope>NUCLEOTIDE SEQUENCE [LARGE SCALE GENOMIC DNA]</scope>
    <source>
        <strain evidence="7 8">A52C2</strain>
    </source>
</reference>
<dbReference type="EMBL" id="FOFG01000009">
    <property type="protein sequence ID" value="SEQ94610.1"/>
    <property type="molecule type" value="Genomic_DNA"/>
</dbReference>
<sequence length="244" mass="26431">MAGRPAVAPTGNGTLLAVEKLSVFYGQFRALFGVDLEVRAGEIVSIIGANGAGKSSLLKAIVGQVGRTEGRILLEGADLTALPTAEIVGGGVALVPEGRRLFPSLTVEENLHIGWEVGRQGEIGFDEVYRYFPILKERRRQKTRELSGGQQQMVAVGRALLANPRLLLCDEISLGLAPVVINELYEIIPAIRDRGIGIVVVEQDITRSLAVADRFYCLLEGRVNLTGRPQDTTREIVAQHYFGV</sequence>
<dbReference type="InterPro" id="IPR003593">
    <property type="entry name" value="AAA+_ATPase"/>
</dbReference>
<dbReference type="SMART" id="SM00382">
    <property type="entry name" value="AAA"/>
    <property type="match status" value="1"/>
</dbReference>
<evidence type="ECO:0000259" key="6">
    <source>
        <dbReference type="PROSITE" id="PS50893"/>
    </source>
</evidence>
<dbReference type="InterPro" id="IPR003439">
    <property type="entry name" value="ABC_transporter-like_ATP-bd"/>
</dbReference>
<protein>
    <submittedName>
        <fullName evidence="7">Branched-chain amino acid transport system ATP-binding protein</fullName>
    </submittedName>
</protein>
<evidence type="ECO:0000256" key="5">
    <source>
        <dbReference type="ARBA" id="ARBA00022970"/>
    </source>
</evidence>
<dbReference type="GO" id="GO:0015807">
    <property type="term" value="P:L-amino acid transport"/>
    <property type="evidence" value="ECO:0007669"/>
    <property type="project" value="TreeGrafter"/>
</dbReference>
<organism evidence="7 8">
    <name type="scientific">Faunimonas pinastri</name>
    <dbReference type="NCBI Taxonomy" id="1855383"/>
    <lineage>
        <taxon>Bacteria</taxon>
        <taxon>Pseudomonadati</taxon>
        <taxon>Pseudomonadota</taxon>
        <taxon>Alphaproteobacteria</taxon>
        <taxon>Hyphomicrobiales</taxon>
        <taxon>Afifellaceae</taxon>
        <taxon>Faunimonas</taxon>
    </lineage>
</organism>
<evidence type="ECO:0000256" key="1">
    <source>
        <dbReference type="ARBA" id="ARBA00005417"/>
    </source>
</evidence>
<keyword evidence="5" id="KW-0029">Amino-acid transport</keyword>
<evidence type="ECO:0000256" key="2">
    <source>
        <dbReference type="ARBA" id="ARBA00022448"/>
    </source>
</evidence>
<dbReference type="RefSeq" id="WP_092497172.1">
    <property type="nucleotide sequence ID" value="NZ_FOFG01000009.1"/>
</dbReference>
<proteinExistence type="inferred from homology"/>